<evidence type="ECO:0000256" key="2">
    <source>
        <dbReference type="SAM" id="Phobius"/>
    </source>
</evidence>
<dbReference type="EMBL" id="CACVKT020005242">
    <property type="protein sequence ID" value="CAC5393961.1"/>
    <property type="molecule type" value="Genomic_DNA"/>
</dbReference>
<dbReference type="Proteomes" id="UP000507470">
    <property type="component" value="Unassembled WGS sequence"/>
</dbReference>
<feature type="transmembrane region" description="Helical" evidence="2">
    <location>
        <begin position="33"/>
        <end position="52"/>
    </location>
</feature>
<feature type="transmembrane region" description="Helical" evidence="2">
    <location>
        <begin position="64"/>
        <end position="85"/>
    </location>
</feature>
<dbReference type="AlphaFoldDB" id="A0A6J8CE85"/>
<feature type="region of interest" description="Disordered" evidence="1">
    <location>
        <begin position="464"/>
        <end position="496"/>
    </location>
</feature>
<sequence>MTITWKEKLKISVCLGCLILGFATPDAPVVIVPGIIILGVGGLGIAVINMRIVHDNGIHYRYPFIGLVVVHLIVGGVSLLLHRAFDTRQNESNEDLSIDVDNITHDKGIVSYYINVWSYINAGGIVTALIPGFLVEWQIKLFKDRRDITLRSFMPNVIPLFSLCVLGMVQIFMTAFVACSLVHPFVVYITAKGVFKKSIPVKQNMKYEKTTTVSSYSTTGDSSADLLERLQMIIINGFRFDIPNIFYFGDVVQIGKHTLKSKPREKLRNNLGGRDYNGSQDIALPQTSNHSSHMQNDGTYDQLESRNTSVHGYESTQINNVQHKYNNVSAADGYVYKEGVQTSTNAVCRDNTFADNHMSNDDKYAIVDPTAETSFNGTIDNKTATADSYIVLDPNDTDCNSTTFSNTHTDYEFAKPVRDTGNKIADDDQYDLSNEGAYDHSGDYRHMEPKDNIYNHAVDTVYDSGSHKRNKEEREDTYDHCIGQKTEDDYDISSTT</sequence>
<feature type="compositionally biased region" description="Basic and acidic residues" evidence="1">
    <location>
        <begin position="470"/>
        <end position="479"/>
    </location>
</feature>
<evidence type="ECO:0000256" key="1">
    <source>
        <dbReference type="SAM" id="MobiDB-lite"/>
    </source>
</evidence>
<evidence type="ECO:0000313" key="4">
    <source>
        <dbReference type="Proteomes" id="UP000507470"/>
    </source>
</evidence>
<accession>A0A6J8CE85</accession>
<organism evidence="3 4">
    <name type="scientific">Mytilus coruscus</name>
    <name type="common">Sea mussel</name>
    <dbReference type="NCBI Taxonomy" id="42192"/>
    <lineage>
        <taxon>Eukaryota</taxon>
        <taxon>Metazoa</taxon>
        <taxon>Spiralia</taxon>
        <taxon>Lophotrochozoa</taxon>
        <taxon>Mollusca</taxon>
        <taxon>Bivalvia</taxon>
        <taxon>Autobranchia</taxon>
        <taxon>Pteriomorphia</taxon>
        <taxon>Mytilida</taxon>
        <taxon>Mytiloidea</taxon>
        <taxon>Mytilidae</taxon>
        <taxon>Mytilinae</taxon>
        <taxon>Mytilus</taxon>
    </lineage>
</organism>
<keyword evidence="4" id="KW-1185">Reference proteome</keyword>
<reference evidence="3 4" key="1">
    <citation type="submission" date="2020-06" db="EMBL/GenBank/DDBJ databases">
        <authorList>
            <person name="Li R."/>
            <person name="Bekaert M."/>
        </authorList>
    </citation>
    <scope>NUCLEOTIDE SEQUENCE [LARGE SCALE GENOMIC DNA]</scope>
    <source>
        <strain evidence="4">wild</strain>
    </source>
</reference>
<feature type="transmembrane region" description="Helical" evidence="2">
    <location>
        <begin position="156"/>
        <end position="178"/>
    </location>
</feature>
<keyword evidence="2" id="KW-0472">Membrane</keyword>
<dbReference type="OrthoDB" id="330047at2759"/>
<keyword evidence="2" id="KW-0812">Transmembrane</keyword>
<evidence type="ECO:0000313" key="3">
    <source>
        <dbReference type="EMBL" id="CAC5393961.1"/>
    </source>
</evidence>
<keyword evidence="2" id="KW-1133">Transmembrane helix</keyword>
<proteinExistence type="predicted"/>
<protein>
    <submittedName>
        <fullName evidence="3">Uncharacterized protein</fullName>
    </submittedName>
</protein>
<gene>
    <name evidence="3" type="ORF">MCOR_28772</name>
</gene>
<feature type="transmembrane region" description="Helical" evidence="2">
    <location>
        <begin position="116"/>
        <end position="135"/>
    </location>
</feature>
<name>A0A6J8CE85_MYTCO</name>